<evidence type="ECO:0000313" key="5">
    <source>
        <dbReference type="EMBL" id="MBB5684853.1"/>
    </source>
</evidence>
<dbReference type="Proteomes" id="UP000549617">
    <property type="component" value="Unassembled WGS sequence"/>
</dbReference>
<reference evidence="5 6" key="1">
    <citation type="submission" date="2020-08" db="EMBL/GenBank/DDBJ databases">
        <title>Genomic Encyclopedia of Type Strains, Phase IV (KMG-IV): sequencing the most valuable type-strain genomes for metagenomic binning, comparative biology and taxonomic classification.</title>
        <authorList>
            <person name="Goeker M."/>
        </authorList>
    </citation>
    <scope>NUCLEOTIDE SEQUENCE [LARGE SCALE GENOMIC DNA]</scope>
    <source>
        <strain evidence="5 6">DSM 25079</strain>
    </source>
</reference>
<sequence>MPSPVSRECEVLIIGAGPAGLAAAIELGLRGIRVLVVERNARAGVAPRAKTTNVRTRTHLRRWGIADRLAEESPFGIDYPNDMIFLTRIGDGGQVLARFDNAFNAAPARSDLYPEHAQWIPQYTLEKVLLEKARSLPSVEIRFDTQFLSASQDEDAVHAQIESQGEKSDIVSRYLIGADGARSAVRDLIGAKMEGRHGLSRSYNIIFRAPGLAQAHGFGPASVYWQIGKAGFSALGPMDRDDIWFFGPAIGMEATLTHEQAAAMIRDRTGIDLEYEILSADAWFASELLADHYSDRRIILAGDACHLHPPFGGYGMNMGIGDGVDLGWKIAGTLQGWGGPALVASYEAERRPVHRAVITEAVANLGVAASSLPPEIEDDSPLGAGIRAKVGGMIQATKGREFHTLGTVLGLGYEDSPVICGEAGPPPEHQTQVYTPTARPGYLAPHVWLDDGRSLYDCFGLGFTLIADVAADPADVKSAVADARALGVPLDVVRPDGVDIAGLFEAKLVLIRPDQHVAWRGERWGDALRVATGLGVSETLA</sequence>
<dbReference type="Gene3D" id="3.40.30.120">
    <property type="match status" value="1"/>
</dbReference>
<dbReference type="Gene3D" id="3.50.50.60">
    <property type="entry name" value="FAD/NAD(P)-binding domain"/>
    <property type="match status" value="1"/>
</dbReference>
<dbReference type="InterPro" id="IPR050641">
    <property type="entry name" value="RIFMO-like"/>
</dbReference>
<evidence type="ECO:0000256" key="1">
    <source>
        <dbReference type="ARBA" id="ARBA00001974"/>
    </source>
</evidence>
<dbReference type="RefSeq" id="WP_184015526.1">
    <property type="nucleotide sequence ID" value="NZ_JACIJC010000001.1"/>
</dbReference>
<gene>
    <name evidence="5" type="ORF">FHS49_000844</name>
</gene>
<dbReference type="AlphaFoldDB" id="A0A7W9AFX2"/>
<organism evidence="5 6">
    <name type="scientific">Sphingobium boeckii</name>
    <dbReference type="NCBI Taxonomy" id="1082345"/>
    <lineage>
        <taxon>Bacteria</taxon>
        <taxon>Pseudomonadati</taxon>
        <taxon>Pseudomonadota</taxon>
        <taxon>Alphaproteobacteria</taxon>
        <taxon>Sphingomonadales</taxon>
        <taxon>Sphingomonadaceae</taxon>
        <taxon>Sphingobium</taxon>
    </lineage>
</organism>
<dbReference type="GO" id="GO:0016709">
    <property type="term" value="F:oxidoreductase activity, acting on paired donors, with incorporation or reduction of molecular oxygen, NAD(P)H as one donor, and incorporation of one atom of oxygen"/>
    <property type="evidence" value="ECO:0007669"/>
    <property type="project" value="UniProtKB-ARBA"/>
</dbReference>
<evidence type="ECO:0000259" key="4">
    <source>
        <dbReference type="Pfam" id="PF01494"/>
    </source>
</evidence>
<dbReference type="GO" id="GO:0071949">
    <property type="term" value="F:FAD binding"/>
    <property type="evidence" value="ECO:0007669"/>
    <property type="project" value="InterPro"/>
</dbReference>
<evidence type="ECO:0000313" key="6">
    <source>
        <dbReference type="Proteomes" id="UP000549617"/>
    </source>
</evidence>
<dbReference type="PANTHER" id="PTHR43004:SF19">
    <property type="entry name" value="BINDING MONOOXYGENASE, PUTATIVE (JCVI)-RELATED"/>
    <property type="match status" value="1"/>
</dbReference>
<dbReference type="PRINTS" id="PR00420">
    <property type="entry name" value="RNGMNOXGNASE"/>
</dbReference>
<dbReference type="PANTHER" id="PTHR43004">
    <property type="entry name" value="TRK SYSTEM POTASSIUM UPTAKE PROTEIN"/>
    <property type="match status" value="1"/>
</dbReference>
<dbReference type="Gene3D" id="3.30.9.10">
    <property type="entry name" value="D-Amino Acid Oxidase, subunit A, domain 2"/>
    <property type="match status" value="1"/>
</dbReference>
<dbReference type="Pfam" id="PF01494">
    <property type="entry name" value="FAD_binding_3"/>
    <property type="match status" value="1"/>
</dbReference>
<keyword evidence="3" id="KW-0274">FAD</keyword>
<evidence type="ECO:0000256" key="3">
    <source>
        <dbReference type="ARBA" id="ARBA00022827"/>
    </source>
</evidence>
<dbReference type="SUPFAM" id="SSF51905">
    <property type="entry name" value="FAD/NAD(P)-binding domain"/>
    <property type="match status" value="1"/>
</dbReference>
<protein>
    <submittedName>
        <fullName evidence="5">2-polyprenyl-6-methoxyphenol hydroxylase-like FAD-dependent oxidoreductase</fullName>
    </submittedName>
</protein>
<proteinExistence type="predicted"/>
<name>A0A7W9AFX2_9SPHN</name>
<accession>A0A7W9AFX2</accession>
<dbReference type="NCBIfam" id="NF004780">
    <property type="entry name" value="PRK06126.1"/>
    <property type="match status" value="1"/>
</dbReference>
<dbReference type="EMBL" id="JACIJC010000001">
    <property type="protein sequence ID" value="MBB5684853.1"/>
    <property type="molecule type" value="Genomic_DNA"/>
</dbReference>
<dbReference type="Pfam" id="PF21274">
    <property type="entry name" value="Rng_hyd_C"/>
    <property type="match status" value="1"/>
</dbReference>
<keyword evidence="2" id="KW-0285">Flavoprotein</keyword>
<comment type="cofactor">
    <cofactor evidence="1">
        <name>FAD</name>
        <dbReference type="ChEBI" id="CHEBI:57692"/>
    </cofactor>
</comment>
<evidence type="ECO:0000256" key="2">
    <source>
        <dbReference type="ARBA" id="ARBA00022630"/>
    </source>
</evidence>
<comment type="caution">
    <text evidence="5">The sequence shown here is derived from an EMBL/GenBank/DDBJ whole genome shotgun (WGS) entry which is preliminary data.</text>
</comment>
<dbReference type="InterPro" id="IPR036188">
    <property type="entry name" value="FAD/NAD-bd_sf"/>
</dbReference>
<dbReference type="InterPro" id="IPR002938">
    <property type="entry name" value="FAD-bd"/>
</dbReference>
<keyword evidence="6" id="KW-1185">Reference proteome</keyword>
<feature type="domain" description="FAD-binding" evidence="4">
    <location>
        <begin position="8"/>
        <end position="360"/>
    </location>
</feature>